<dbReference type="AlphaFoldDB" id="A0AAV3PL61"/>
<dbReference type="InterPro" id="IPR001932">
    <property type="entry name" value="PPM-type_phosphatase-like_dom"/>
</dbReference>
<evidence type="ECO:0000313" key="4">
    <source>
        <dbReference type="Proteomes" id="UP001454036"/>
    </source>
</evidence>
<keyword evidence="1" id="KW-0460">Magnesium</keyword>
<evidence type="ECO:0000256" key="1">
    <source>
        <dbReference type="RuleBase" id="RU366020"/>
    </source>
</evidence>
<proteinExistence type="inferred from homology"/>
<dbReference type="Gene3D" id="3.60.40.10">
    <property type="entry name" value="PPM-type phosphatase domain"/>
    <property type="match status" value="1"/>
</dbReference>
<evidence type="ECO:0000313" key="3">
    <source>
        <dbReference type="EMBL" id="GAA0151055.1"/>
    </source>
</evidence>
<comment type="catalytic activity">
    <reaction evidence="1">
        <text>O-phospho-L-threonyl-[protein] + H2O = L-threonyl-[protein] + phosphate</text>
        <dbReference type="Rhea" id="RHEA:47004"/>
        <dbReference type="Rhea" id="RHEA-COMP:11060"/>
        <dbReference type="Rhea" id="RHEA-COMP:11605"/>
        <dbReference type="ChEBI" id="CHEBI:15377"/>
        <dbReference type="ChEBI" id="CHEBI:30013"/>
        <dbReference type="ChEBI" id="CHEBI:43474"/>
        <dbReference type="ChEBI" id="CHEBI:61977"/>
        <dbReference type="EC" id="3.1.3.16"/>
    </reaction>
</comment>
<feature type="domain" description="PPM-type phosphatase" evidence="2">
    <location>
        <begin position="80"/>
        <end position="316"/>
    </location>
</feature>
<dbReference type="Pfam" id="PF00481">
    <property type="entry name" value="PP2C"/>
    <property type="match status" value="1"/>
</dbReference>
<reference evidence="3 4" key="1">
    <citation type="submission" date="2024-01" db="EMBL/GenBank/DDBJ databases">
        <title>The complete chloroplast genome sequence of Lithospermum erythrorhizon: insights into the phylogenetic relationship among Boraginaceae species and the maternal lineages of purple gromwells.</title>
        <authorList>
            <person name="Okada T."/>
            <person name="Watanabe K."/>
        </authorList>
    </citation>
    <scope>NUCLEOTIDE SEQUENCE [LARGE SCALE GENOMIC DNA]</scope>
</reference>
<organism evidence="3 4">
    <name type="scientific">Lithospermum erythrorhizon</name>
    <name type="common">Purple gromwell</name>
    <name type="synonym">Lithospermum officinale var. erythrorhizon</name>
    <dbReference type="NCBI Taxonomy" id="34254"/>
    <lineage>
        <taxon>Eukaryota</taxon>
        <taxon>Viridiplantae</taxon>
        <taxon>Streptophyta</taxon>
        <taxon>Embryophyta</taxon>
        <taxon>Tracheophyta</taxon>
        <taxon>Spermatophyta</taxon>
        <taxon>Magnoliopsida</taxon>
        <taxon>eudicotyledons</taxon>
        <taxon>Gunneridae</taxon>
        <taxon>Pentapetalae</taxon>
        <taxon>asterids</taxon>
        <taxon>lamiids</taxon>
        <taxon>Boraginales</taxon>
        <taxon>Boraginaceae</taxon>
        <taxon>Boraginoideae</taxon>
        <taxon>Lithospermeae</taxon>
        <taxon>Lithospermum</taxon>
    </lineage>
</organism>
<keyword evidence="1" id="KW-0479">Metal-binding</keyword>
<comment type="caution">
    <text evidence="3">The sequence shown here is derived from an EMBL/GenBank/DDBJ whole genome shotgun (WGS) entry which is preliminary data.</text>
</comment>
<dbReference type="CDD" id="cd00143">
    <property type="entry name" value="PP2Cc"/>
    <property type="match status" value="1"/>
</dbReference>
<keyword evidence="1" id="KW-0464">Manganese</keyword>
<dbReference type="PANTHER" id="PTHR12320">
    <property type="entry name" value="PROTEIN PHOSPHATASE 2C"/>
    <property type="match status" value="1"/>
</dbReference>
<sequence>MNEPIISTSDIHYSQDLLNSFKNIIDNKNEPNQQLQEKVFIELFKEYNNTINTTQQINLSSCNSYYNQENVKSLQLKAASIYLPKDDEEKPRGDDAHFICAEKNTIGIADGVGGWIKRGVDAGVYARELMANSMITILDQDNYLDPKNILEKAYSMTKAKGSSTACIITLCGNSLHAANVGDSRFLVIRDGSVIFKSEIQQRRFNVPYQLGNCRDDPSVAQEYQVLVQEGDIVVAGTDGLFDNMHDTEILGLLRGDNNMKNGGGLEEDACRIANLALYNSFDRYSKTTPFAVESRKAGLKNRGGKIDDITVVVAYIGDKRED</sequence>
<protein>
    <recommendedName>
        <fullName evidence="1">Protein phosphatase</fullName>
        <ecNumber evidence="1">3.1.3.16</ecNumber>
    </recommendedName>
</protein>
<name>A0AAV3PL61_LITER</name>
<comment type="similarity">
    <text evidence="1">Belongs to the PP2C family.</text>
</comment>
<dbReference type="PANTHER" id="PTHR12320:SF14">
    <property type="entry name" value="PROTEIN PHOSPHATASE"/>
    <property type="match status" value="1"/>
</dbReference>
<dbReference type="PROSITE" id="PS51746">
    <property type="entry name" value="PPM_2"/>
    <property type="match status" value="1"/>
</dbReference>
<accession>A0AAV3PL61</accession>
<dbReference type="Proteomes" id="UP001454036">
    <property type="component" value="Unassembled WGS sequence"/>
</dbReference>
<dbReference type="EC" id="3.1.3.16" evidence="1"/>
<comment type="cofactor">
    <cofactor evidence="1">
        <name>Mn(2+)</name>
        <dbReference type="ChEBI" id="CHEBI:29035"/>
    </cofactor>
</comment>
<dbReference type="GO" id="GO:0004722">
    <property type="term" value="F:protein serine/threonine phosphatase activity"/>
    <property type="evidence" value="ECO:0007669"/>
    <property type="project" value="UniProtKB-EC"/>
</dbReference>
<keyword evidence="1" id="KW-0378">Hydrolase</keyword>
<dbReference type="EMBL" id="BAABME010001707">
    <property type="protein sequence ID" value="GAA0151055.1"/>
    <property type="molecule type" value="Genomic_DNA"/>
</dbReference>
<dbReference type="InterPro" id="IPR039123">
    <property type="entry name" value="PPTC7"/>
</dbReference>
<keyword evidence="1" id="KW-0904">Protein phosphatase</keyword>
<evidence type="ECO:0000259" key="2">
    <source>
        <dbReference type="PROSITE" id="PS51746"/>
    </source>
</evidence>
<keyword evidence="4" id="KW-1185">Reference proteome</keyword>
<dbReference type="SMART" id="SM00332">
    <property type="entry name" value="PP2Cc"/>
    <property type="match status" value="1"/>
</dbReference>
<gene>
    <name evidence="3" type="ORF">LIER_09857</name>
</gene>
<comment type="catalytic activity">
    <reaction evidence="1">
        <text>O-phospho-L-seryl-[protein] + H2O = L-seryl-[protein] + phosphate</text>
        <dbReference type="Rhea" id="RHEA:20629"/>
        <dbReference type="Rhea" id="RHEA-COMP:9863"/>
        <dbReference type="Rhea" id="RHEA-COMP:11604"/>
        <dbReference type="ChEBI" id="CHEBI:15377"/>
        <dbReference type="ChEBI" id="CHEBI:29999"/>
        <dbReference type="ChEBI" id="CHEBI:43474"/>
        <dbReference type="ChEBI" id="CHEBI:83421"/>
        <dbReference type="EC" id="3.1.3.16"/>
    </reaction>
</comment>
<dbReference type="SUPFAM" id="SSF81606">
    <property type="entry name" value="PP2C-like"/>
    <property type="match status" value="1"/>
</dbReference>
<dbReference type="InterPro" id="IPR036457">
    <property type="entry name" value="PPM-type-like_dom_sf"/>
</dbReference>
<dbReference type="SMART" id="SM00331">
    <property type="entry name" value="PP2C_SIG"/>
    <property type="match status" value="1"/>
</dbReference>
<comment type="cofactor">
    <cofactor evidence="1">
        <name>Mg(2+)</name>
        <dbReference type="ChEBI" id="CHEBI:18420"/>
    </cofactor>
</comment>
<dbReference type="GO" id="GO:0046872">
    <property type="term" value="F:metal ion binding"/>
    <property type="evidence" value="ECO:0007669"/>
    <property type="project" value="UniProtKB-UniRule"/>
</dbReference>